<reference evidence="12" key="1">
    <citation type="journal article" date="2017" name="Nature">
        <title>The sunflower genome provides insights into oil metabolism, flowering and Asterid evolution.</title>
        <authorList>
            <person name="Badouin H."/>
            <person name="Gouzy J."/>
            <person name="Grassa C.J."/>
            <person name="Murat F."/>
            <person name="Staton S.E."/>
            <person name="Cottret L."/>
            <person name="Lelandais-Briere C."/>
            <person name="Owens G.L."/>
            <person name="Carrere S."/>
            <person name="Mayjonade B."/>
            <person name="Legrand L."/>
            <person name="Gill N."/>
            <person name="Kane N.C."/>
            <person name="Bowers J.E."/>
            <person name="Hubner S."/>
            <person name="Bellec A."/>
            <person name="Berard A."/>
            <person name="Berges H."/>
            <person name="Blanchet N."/>
            <person name="Boniface M.C."/>
            <person name="Brunel D."/>
            <person name="Catrice O."/>
            <person name="Chaidir N."/>
            <person name="Claudel C."/>
            <person name="Donnadieu C."/>
            <person name="Faraut T."/>
            <person name="Fievet G."/>
            <person name="Helmstetter N."/>
            <person name="King M."/>
            <person name="Knapp S.J."/>
            <person name="Lai Z."/>
            <person name="Le Paslier M.C."/>
            <person name="Lippi Y."/>
            <person name="Lorenzon L."/>
            <person name="Mandel J.R."/>
            <person name="Marage G."/>
            <person name="Marchand G."/>
            <person name="Marquand E."/>
            <person name="Bret-Mestries E."/>
            <person name="Morien E."/>
            <person name="Nambeesan S."/>
            <person name="Nguyen T."/>
            <person name="Pegot-Espagnet P."/>
            <person name="Pouilly N."/>
            <person name="Raftis F."/>
            <person name="Sallet E."/>
            <person name="Schiex T."/>
            <person name="Thomas J."/>
            <person name="Vandecasteele C."/>
            <person name="Vares D."/>
            <person name="Vear F."/>
            <person name="Vautrin S."/>
            <person name="Crespi M."/>
            <person name="Mangin B."/>
            <person name="Burke J.M."/>
            <person name="Salse J."/>
            <person name="Munos S."/>
            <person name="Vincourt P."/>
            <person name="Rieseberg L.H."/>
            <person name="Langlade N.B."/>
        </authorList>
    </citation>
    <scope>NUCLEOTIDE SEQUENCE [LARGE SCALE GENOMIC DNA]</scope>
    <source>
        <strain evidence="12">cv. SF193</strain>
    </source>
</reference>
<evidence type="ECO:0000256" key="2">
    <source>
        <dbReference type="ARBA" id="ARBA00012483"/>
    </source>
</evidence>
<dbReference type="SMART" id="SM00184">
    <property type="entry name" value="RING"/>
    <property type="match status" value="1"/>
</dbReference>
<dbReference type="Proteomes" id="UP000215914">
    <property type="component" value="Chromosome 5"/>
</dbReference>
<evidence type="ECO:0000313" key="11">
    <source>
        <dbReference type="EMBL" id="OTG24468.1"/>
    </source>
</evidence>
<dbReference type="SUPFAM" id="SSF57850">
    <property type="entry name" value="RING/U-box"/>
    <property type="match status" value="1"/>
</dbReference>
<dbReference type="FunFam" id="3.30.40.10:FF:000705">
    <property type="entry name" value="E3 ubiquitin-protein ligase RHF2A isoform X1"/>
    <property type="match status" value="1"/>
</dbReference>
<feature type="compositionally biased region" description="Low complexity" evidence="9">
    <location>
        <begin position="333"/>
        <end position="357"/>
    </location>
</feature>
<feature type="compositionally biased region" description="Pro residues" evidence="9">
    <location>
        <begin position="482"/>
        <end position="494"/>
    </location>
</feature>
<comment type="catalytic activity">
    <reaction evidence="1">
        <text>S-ubiquitinyl-[E2 ubiquitin-conjugating enzyme]-L-cysteine + [acceptor protein]-L-lysine = [E2 ubiquitin-conjugating enzyme]-L-cysteine + N(6)-ubiquitinyl-[acceptor protein]-L-lysine.</text>
        <dbReference type="EC" id="2.3.2.27"/>
    </reaction>
</comment>
<dbReference type="PROSITE" id="PS50089">
    <property type="entry name" value="ZF_RING_2"/>
    <property type="match status" value="1"/>
</dbReference>
<evidence type="ECO:0000256" key="9">
    <source>
        <dbReference type="SAM" id="MobiDB-lite"/>
    </source>
</evidence>
<dbReference type="Pfam" id="PF13639">
    <property type="entry name" value="zf-RING_2"/>
    <property type="match status" value="1"/>
</dbReference>
<organism evidence="11 12">
    <name type="scientific">Helianthus annuus</name>
    <name type="common">Common sunflower</name>
    <dbReference type="NCBI Taxonomy" id="4232"/>
    <lineage>
        <taxon>Eukaryota</taxon>
        <taxon>Viridiplantae</taxon>
        <taxon>Streptophyta</taxon>
        <taxon>Embryophyta</taxon>
        <taxon>Tracheophyta</taxon>
        <taxon>Spermatophyta</taxon>
        <taxon>Magnoliopsida</taxon>
        <taxon>eudicotyledons</taxon>
        <taxon>Gunneridae</taxon>
        <taxon>Pentapetalae</taxon>
        <taxon>asterids</taxon>
        <taxon>campanulids</taxon>
        <taxon>Asterales</taxon>
        <taxon>Asteraceae</taxon>
        <taxon>Asteroideae</taxon>
        <taxon>Heliantheae alliance</taxon>
        <taxon>Heliantheae</taxon>
        <taxon>Helianthus</taxon>
    </lineage>
</organism>
<name>A0A251UM90_HELAN</name>
<feature type="domain" description="RING-type" evidence="10">
    <location>
        <begin position="152"/>
        <end position="192"/>
    </location>
</feature>
<evidence type="ECO:0000313" key="12">
    <source>
        <dbReference type="Proteomes" id="UP000215914"/>
    </source>
</evidence>
<evidence type="ECO:0000256" key="6">
    <source>
        <dbReference type="ARBA" id="ARBA00022786"/>
    </source>
</evidence>
<dbReference type="EC" id="2.3.2.27" evidence="2"/>
<dbReference type="Gene3D" id="3.30.40.10">
    <property type="entry name" value="Zinc/RING finger domain, C3HC4 (zinc finger)"/>
    <property type="match status" value="1"/>
</dbReference>
<dbReference type="GO" id="GO:0061630">
    <property type="term" value="F:ubiquitin protein ligase activity"/>
    <property type="evidence" value="ECO:0007669"/>
    <property type="project" value="UniProtKB-EC"/>
</dbReference>
<evidence type="ECO:0000259" key="10">
    <source>
        <dbReference type="PROSITE" id="PS50089"/>
    </source>
</evidence>
<keyword evidence="7" id="KW-0862">Zinc</keyword>
<keyword evidence="3" id="KW-0808">Transferase</keyword>
<keyword evidence="5 8" id="KW-0863">Zinc-finger</keyword>
<dbReference type="InParanoid" id="A0A251UM90"/>
<dbReference type="InterPro" id="IPR013083">
    <property type="entry name" value="Znf_RING/FYVE/PHD"/>
</dbReference>
<feature type="compositionally biased region" description="Polar residues" evidence="9">
    <location>
        <begin position="366"/>
        <end position="391"/>
    </location>
</feature>
<dbReference type="AlphaFoldDB" id="A0A251UM90"/>
<dbReference type="STRING" id="4232.A0A251UM90"/>
<feature type="region of interest" description="Disordered" evidence="9">
    <location>
        <begin position="265"/>
        <end position="494"/>
    </location>
</feature>
<evidence type="ECO:0000256" key="1">
    <source>
        <dbReference type="ARBA" id="ARBA00000900"/>
    </source>
</evidence>
<evidence type="ECO:0000256" key="5">
    <source>
        <dbReference type="ARBA" id="ARBA00022771"/>
    </source>
</evidence>
<evidence type="ECO:0000256" key="4">
    <source>
        <dbReference type="ARBA" id="ARBA00022723"/>
    </source>
</evidence>
<dbReference type="OMA" id="SSTPDHC"/>
<feature type="compositionally biased region" description="Low complexity" evidence="9">
    <location>
        <begin position="458"/>
        <end position="475"/>
    </location>
</feature>
<gene>
    <name evidence="11" type="ORF">HannXRQ_Chr05g0137061</name>
</gene>
<dbReference type="PANTHER" id="PTHR46463">
    <property type="entry name" value="ZINC FINGER, RING/FYVE/PHD-TYPE"/>
    <property type="match status" value="1"/>
</dbReference>
<evidence type="ECO:0000256" key="3">
    <source>
        <dbReference type="ARBA" id="ARBA00022679"/>
    </source>
</evidence>
<feature type="compositionally biased region" description="Basic and acidic residues" evidence="9">
    <location>
        <begin position="402"/>
        <end position="419"/>
    </location>
</feature>
<dbReference type="EMBL" id="CM007894">
    <property type="protein sequence ID" value="OTG24468.1"/>
    <property type="molecule type" value="Genomic_DNA"/>
</dbReference>
<evidence type="ECO:0000256" key="7">
    <source>
        <dbReference type="ARBA" id="ARBA00022833"/>
    </source>
</evidence>
<accession>A0A251UM90</accession>
<keyword evidence="4" id="KW-0479">Metal-binding</keyword>
<keyword evidence="6" id="KW-0833">Ubl conjugation pathway</keyword>
<dbReference type="PANTHER" id="PTHR46463:SF27">
    <property type="entry name" value="OS03G0788800 PROTEIN"/>
    <property type="match status" value="1"/>
</dbReference>
<dbReference type="GO" id="GO:0004842">
    <property type="term" value="F:ubiquitin-protein transferase activity"/>
    <property type="evidence" value="ECO:0000318"/>
    <property type="project" value="GO_Central"/>
</dbReference>
<feature type="compositionally biased region" description="Basic residues" evidence="9">
    <location>
        <begin position="265"/>
        <end position="278"/>
    </location>
</feature>
<proteinExistence type="predicted"/>
<sequence>MRIEAIQKRFCSLDTSKVLLLFHNDKSEITLLALSFYCGRQDIILTRTLEFVRKRIVEKELGLLRLSLSLSSFSLYLHPLILVSPINSTTESICSSVNAISIDQTPIQPYLLNRSTPVFITAMEESTKSKDHLISAAAFVEAGAQDACDDACSICLEAFSDSDPPTVTGCKHEFHLQCILEWCQRSSQCPMCWQSISLKDPSSQELLDAIEQERSMANNPSMNTTIFHHPTFGDFELQHLPVSATEAELEERIIQHLAAAAAMGRARHMARREGHRSRTSAQARPRYLGFSAQPSVPSPTRPTSTDDVEPTTPASGGPPLVTVHEEPLGGTAPSSSSSSSVHASELPSSPLTPSIIPARPRESPSTERSVMQSSPNNQDRAGPSEQNSFSDFKTRVNAISMRYKESITKTTKNWKERLFSRSNSPTDHGSKDTGEGSAGIATLSRMMDHLQHDLSPVSDTSDSTNNSANNSGSRNEMMGSRAPPPPPPPPSPPV</sequence>
<keyword evidence="12" id="KW-1185">Reference proteome</keyword>
<dbReference type="GO" id="GO:0008270">
    <property type="term" value="F:zinc ion binding"/>
    <property type="evidence" value="ECO:0007669"/>
    <property type="project" value="UniProtKB-KW"/>
</dbReference>
<evidence type="ECO:0000256" key="8">
    <source>
        <dbReference type="PROSITE-ProRule" id="PRU00175"/>
    </source>
</evidence>
<protein>
    <recommendedName>
        <fullName evidence="2">RING-type E3 ubiquitin transferase</fullName>
        <ecNumber evidence="2">2.3.2.27</ecNumber>
    </recommendedName>
</protein>
<dbReference type="InterPro" id="IPR001841">
    <property type="entry name" value="Znf_RING"/>
</dbReference>